<evidence type="ECO:0000313" key="10">
    <source>
        <dbReference type="EMBL" id="SDZ84453.1"/>
    </source>
</evidence>
<dbReference type="GO" id="GO:0003735">
    <property type="term" value="F:structural constituent of ribosome"/>
    <property type="evidence" value="ECO:0007669"/>
    <property type="project" value="InterPro"/>
</dbReference>
<accession>A0A1H3WBG2</accession>
<dbReference type="GO" id="GO:0000049">
    <property type="term" value="F:tRNA binding"/>
    <property type="evidence" value="ECO:0007669"/>
    <property type="project" value="UniProtKB-KW"/>
</dbReference>
<evidence type="ECO:0000313" key="11">
    <source>
        <dbReference type="Proteomes" id="UP000199409"/>
    </source>
</evidence>
<dbReference type="AlphaFoldDB" id="A0A1H3WBG2"/>
<evidence type="ECO:0000256" key="3">
    <source>
        <dbReference type="ARBA" id="ARBA00022730"/>
    </source>
</evidence>
<name>A0A1H3WBG2_9BACT</name>
<reference evidence="10 11" key="1">
    <citation type="submission" date="2016-10" db="EMBL/GenBank/DDBJ databases">
        <authorList>
            <person name="de Groot N.N."/>
        </authorList>
    </citation>
    <scope>NUCLEOTIDE SEQUENCE [LARGE SCALE GENOMIC DNA]</scope>
    <source>
        <strain evidence="10 11">DSM 7343</strain>
    </source>
</reference>
<dbReference type="InterPro" id="IPR036920">
    <property type="entry name" value="Ribosomal_uL16_sf"/>
</dbReference>
<keyword evidence="11" id="KW-1185">Reference proteome</keyword>
<organism evidence="10 11">
    <name type="scientific">Desulfuromusa kysingii</name>
    <dbReference type="NCBI Taxonomy" id="37625"/>
    <lineage>
        <taxon>Bacteria</taxon>
        <taxon>Pseudomonadati</taxon>
        <taxon>Thermodesulfobacteriota</taxon>
        <taxon>Desulfuromonadia</taxon>
        <taxon>Desulfuromonadales</taxon>
        <taxon>Geopsychrobacteraceae</taxon>
        <taxon>Desulfuromusa</taxon>
    </lineage>
</organism>
<dbReference type="NCBIfam" id="TIGR01164">
    <property type="entry name" value="rplP_bact"/>
    <property type="match status" value="1"/>
</dbReference>
<dbReference type="Pfam" id="PF00252">
    <property type="entry name" value="Ribosomal_L16"/>
    <property type="match status" value="1"/>
</dbReference>
<dbReference type="PANTHER" id="PTHR12220">
    <property type="entry name" value="50S/60S RIBOSOMAL PROTEIN L16"/>
    <property type="match status" value="1"/>
</dbReference>
<sequence>MLMPKKVKRRKQFTGRMTGQASRGTDVNFGDYGLQALECTWLTARQIEAARRAMTRYIKRGGKIWIRSFPHKPLTSKPAETRMGKGKGSPEKWVAVVKPGHIMYEMQGVTEEIAREAFRLGASKLPIKTRFVKREVGDES</sequence>
<protein>
    <recommendedName>
        <fullName evidence="6 7">Large ribosomal subunit protein uL16</fullName>
    </recommendedName>
</protein>
<gene>
    <name evidence="7" type="primary">rplP</name>
    <name evidence="10" type="ORF">SAMN05660420_00587</name>
</gene>
<dbReference type="Gene3D" id="3.90.1170.10">
    <property type="entry name" value="Ribosomal protein L10e/L16"/>
    <property type="match status" value="1"/>
</dbReference>
<dbReference type="PANTHER" id="PTHR12220:SF13">
    <property type="entry name" value="LARGE RIBOSOMAL SUBUNIT PROTEIN UL16M"/>
    <property type="match status" value="1"/>
</dbReference>
<evidence type="ECO:0000256" key="2">
    <source>
        <dbReference type="ARBA" id="ARBA00022555"/>
    </source>
</evidence>
<comment type="subunit">
    <text evidence="7 9">Part of the 50S ribosomal subunit.</text>
</comment>
<keyword evidence="2 7" id="KW-0820">tRNA-binding</keyword>
<evidence type="ECO:0000256" key="7">
    <source>
        <dbReference type="HAMAP-Rule" id="MF_01342"/>
    </source>
</evidence>
<dbReference type="InterPro" id="IPR020798">
    <property type="entry name" value="Ribosomal_uL16_CS"/>
</dbReference>
<evidence type="ECO:0000256" key="4">
    <source>
        <dbReference type="ARBA" id="ARBA00022980"/>
    </source>
</evidence>
<dbReference type="FunFam" id="3.90.1170.10:FF:000001">
    <property type="entry name" value="50S ribosomal protein L16"/>
    <property type="match status" value="1"/>
</dbReference>
<evidence type="ECO:0000256" key="5">
    <source>
        <dbReference type="ARBA" id="ARBA00023274"/>
    </source>
</evidence>
<comment type="similarity">
    <text evidence="1 7 8">Belongs to the universal ribosomal protein uL16 family.</text>
</comment>
<comment type="function">
    <text evidence="7 9">Binds 23S rRNA and is also seen to make contacts with the A and possibly P site tRNAs.</text>
</comment>
<dbReference type="CDD" id="cd01433">
    <property type="entry name" value="Ribosomal_L16_L10e"/>
    <property type="match status" value="1"/>
</dbReference>
<dbReference type="InterPro" id="IPR000114">
    <property type="entry name" value="Ribosomal_uL16_bact-type"/>
</dbReference>
<dbReference type="Proteomes" id="UP000199409">
    <property type="component" value="Unassembled WGS sequence"/>
</dbReference>
<dbReference type="InterPro" id="IPR047873">
    <property type="entry name" value="Ribosomal_uL16"/>
</dbReference>
<dbReference type="SUPFAM" id="SSF54686">
    <property type="entry name" value="Ribosomal protein L16p/L10e"/>
    <property type="match status" value="1"/>
</dbReference>
<dbReference type="EMBL" id="FNQN01000001">
    <property type="protein sequence ID" value="SDZ84453.1"/>
    <property type="molecule type" value="Genomic_DNA"/>
</dbReference>
<evidence type="ECO:0000256" key="8">
    <source>
        <dbReference type="RuleBase" id="RU004413"/>
    </source>
</evidence>
<evidence type="ECO:0000256" key="9">
    <source>
        <dbReference type="RuleBase" id="RU004414"/>
    </source>
</evidence>
<dbReference type="GO" id="GO:0019843">
    <property type="term" value="F:rRNA binding"/>
    <property type="evidence" value="ECO:0007669"/>
    <property type="project" value="UniProtKB-UniRule"/>
</dbReference>
<dbReference type="HAMAP" id="MF_01342">
    <property type="entry name" value="Ribosomal_uL16"/>
    <property type="match status" value="1"/>
</dbReference>
<evidence type="ECO:0000256" key="6">
    <source>
        <dbReference type="ARBA" id="ARBA00035198"/>
    </source>
</evidence>
<evidence type="ECO:0000256" key="1">
    <source>
        <dbReference type="ARBA" id="ARBA00008931"/>
    </source>
</evidence>
<dbReference type="PRINTS" id="PR00060">
    <property type="entry name" value="RIBOSOMALL16"/>
</dbReference>
<dbReference type="GO" id="GO:0022625">
    <property type="term" value="C:cytosolic large ribosomal subunit"/>
    <property type="evidence" value="ECO:0007669"/>
    <property type="project" value="TreeGrafter"/>
</dbReference>
<dbReference type="OrthoDB" id="9802589at2"/>
<keyword evidence="3 7" id="KW-0699">rRNA-binding</keyword>
<dbReference type="InterPro" id="IPR016180">
    <property type="entry name" value="Ribosomal_uL16_dom"/>
</dbReference>
<dbReference type="GO" id="GO:0006412">
    <property type="term" value="P:translation"/>
    <property type="evidence" value="ECO:0007669"/>
    <property type="project" value="UniProtKB-UniRule"/>
</dbReference>
<dbReference type="PROSITE" id="PS00701">
    <property type="entry name" value="RIBOSOMAL_L16_2"/>
    <property type="match status" value="1"/>
</dbReference>
<keyword evidence="4 7" id="KW-0689">Ribosomal protein</keyword>
<keyword evidence="5 7" id="KW-0687">Ribonucleoprotein</keyword>
<keyword evidence="7 9" id="KW-0694">RNA-binding</keyword>
<dbReference type="STRING" id="37625.SAMN05660420_00587"/>
<dbReference type="RefSeq" id="WP_092344520.1">
    <property type="nucleotide sequence ID" value="NZ_FNQN01000001.1"/>
</dbReference>
<proteinExistence type="inferred from homology"/>